<dbReference type="AlphaFoldDB" id="A0A8X6ISY1"/>
<evidence type="ECO:0000313" key="1">
    <source>
        <dbReference type="EMBL" id="GFQ82545.1"/>
    </source>
</evidence>
<gene>
    <name evidence="1" type="ORF">TNCT_405271</name>
</gene>
<dbReference type="Proteomes" id="UP000887116">
    <property type="component" value="Unassembled WGS sequence"/>
</dbReference>
<comment type="caution">
    <text evidence="1">The sequence shown here is derived from an EMBL/GenBank/DDBJ whole genome shotgun (WGS) entry which is preliminary data.</text>
</comment>
<dbReference type="InterPro" id="IPR036397">
    <property type="entry name" value="RNaseH_sf"/>
</dbReference>
<organism evidence="1 2">
    <name type="scientific">Trichonephila clavata</name>
    <name type="common">Joro spider</name>
    <name type="synonym">Nephila clavata</name>
    <dbReference type="NCBI Taxonomy" id="2740835"/>
    <lineage>
        <taxon>Eukaryota</taxon>
        <taxon>Metazoa</taxon>
        <taxon>Ecdysozoa</taxon>
        <taxon>Arthropoda</taxon>
        <taxon>Chelicerata</taxon>
        <taxon>Arachnida</taxon>
        <taxon>Araneae</taxon>
        <taxon>Araneomorphae</taxon>
        <taxon>Entelegynae</taxon>
        <taxon>Araneoidea</taxon>
        <taxon>Nephilidae</taxon>
        <taxon>Trichonephila</taxon>
    </lineage>
</organism>
<protein>
    <submittedName>
        <fullName evidence="1">Uncharacterized protein</fullName>
    </submittedName>
</protein>
<dbReference type="EMBL" id="BMAO01012594">
    <property type="protein sequence ID" value="GFQ82545.1"/>
    <property type="molecule type" value="Genomic_DNA"/>
</dbReference>
<evidence type="ECO:0000313" key="2">
    <source>
        <dbReference type="Proteomes" id="UP000887116"/>
    </source>
</evidence>
<name>A0A8X6ISY1_TRICU</name>
<accession>A0A8X6ISY1</accession>
<dbReference type="GO" id="GO:0003676">
    <property type="term" value="F:nucleic acid binding"/>
    <property type="evidence" value="ECO:0007669"/>
    <property type="project" value="InterPro"/>
</dbReference>
<proteinExistence type="predicted"/>
<reference evidence="1" key="1">
    <citation type="submission" date="2020-07" db="EMBL/GenBank/DDBJ databases">
        <title>Multicomponent nature underlies the extraordinary mechanical properties of spider dragline silk.</title>
        <authorList>
            <person name="Kono N."/>
            <person name="Nakamura H."/>
            <person name="Mori M."/>
            <person name="Yoshida Y."/>
            <person name="Ohtoshi R."/>
            <person name="Malay A.D."/>
            <person name="Moran D.A.P."/>
            <person name="Tomita M."/>
            <person name="Numata K."/>
            <person name="Arakawa K."/>
        </authorList>
    </citation>
    <scope>NUCLEOTIDE SEQUENCE</scope>
</reference>
<keyword evidence="2" id="KW-1185">Reference proteome</keyword>
<sequence>MLRSVPHALRDNFKFDESLSPLIYLLITAQLMDARNFQSLLNAMRGDSFDTDAEFKAWLNEFIRVKTSDFYQRSTEDLFERLGEVVSKGGQIID</sequence>
<dbReference type="OrthoDB" id="616263at2759"/>
<dbReference type="Gene3D" id="3.30.420.10">
    <property type="entry name" value="Ribonuclease H-like superfamily/Ribonuclease H"/>
    <property type="match status" value="1"/>
</dbReference>